<dbReference type="Pfam" id="PF07975">
    <property type="entry name" value="C1_4"/>
    <property type="match status" value="1"/>
</dbReference>
<dbReference type="GO" id="GO:0000439">
    <property type="term" value="C:transcription factor TFIIH core complex"/>
    <property type="evidence" value="ECO:0007669"/>
    <property type="project" value="UniProtKB-UniRule"/>
</dbReference>
<proteinExistence type="inferred from homology"/>
<dbReference type="InterPro" id="IPR002035">
    <property type="entry name" value="VWF_A"/>
</dbReference>
<dbReference type="PROSITE" id="PS50234">
    <property type="entry name" value="VWFA"/>
    <property type="match status" value="1"/>
</dbReference>
<dbReference type="AlphaFoldDB" id="A0AAN6UD64"/>
<dbReference type="GO" id="GO:0008270">
    <property type="term" value="F:zinc ion binding"/>
    <property type="evidence" value="ECO:0007669"/>
    <property type="project" value="UniProtKB-UniRule"/>
</dbReference>
<feature type="domain" description="C2H2-type" evidence="15">
    <location>
        <begin position="445"/>
        <end position="467"/>
    </location>
</feature>
<dbReference type="SUPFAM" id="SSF57889">
    <property type="entry name" value="Cysteine-rich domain"/>
    <property type="match status" value="1"/>
</dbReference>
<dbReference type="InterPro" id="IPR036465">
    <property type="entry name" value="vWFA_dom_sf"/>
</dbReference>
<dbReference type="InterPro" id="IPR013083">
    <property type="entry name" value="Znf_RING/FYVE/PHD"/>
</dbReference>
<evidence type="ECO:0000256" key="13">
    <source>
        <dbReference type="PROSITE-ProRule" id="PRU00042"/>
    </source>
</evidence>
<dbReference type="PANTHER" id="PTHR12695:SF2">
    <property type="entry name" value="GENERAL TRANSCRIPTION FACTOR IIH SUBUNIT 2-RELATED"/>
    <property type="match status" value="1"/>
</dbReference>
<dbReference type="GO" id="GO:0005675">
    <property type="term" value="C:transcription factor TFIIH holo complex"/>
    <property type="evidence" value="ECO:0007669"/>
    <property type="project" value="UniProtKB-UniRule"/>
</dbReference>
<keyword evidence="18" id="KW-1185">Reference proteome</keyword>
<dbReference type="Gene3D" id="3.30.40.10">
    <property type="entry name" value="Zinc/RING finger domain, C3HC4 (zinc finger)"/>
    <property type="match status" value="1"/>
</dbReference>
<dbReference type="EMBL" id="MU853430">
    <property type="protein sequence ID" value="KAK4130842.1"/>
    <property type="molecule type" value="Genomic_DNA"/>
</dbReference>
<evidence type="ECO:0000256" key="7">
    <source>
        <dbReference type="ARBA" id="ARBA00023015"/>
    </source>
</evidence>
<feature type="domain" description="VWFA" evidence="16">
    <location>
        <begin position="107"/>
        <end position="259"/>
    </location>
</feature>
<protein>
    <recommendedName>
        <fullName evidence="11">General transcription and DNA repair factor IIH</fullName>
    </recommendedName>
</protein>
<accession>A0AAN6UD64</accession>
<evidence type="ECO:0000259" key="15">
    <source>
        <dbReference type="PROSITE" id="PS50157"/>
    </source>
</evidence>
<keyword evidence="8 11" id="KW-0804">Transcription</keyword>
<dbReference type="SUPFAM" id="SSF53300">
    <property type="entry name" value="vWA-like"/>
    <property type="match status" value="1"/>
</dbReference>
<dbReference type="SMART" id="SM01047">
    <property type="entry name" value="C1_4"/>
    <property type="match status" value="1"/>
</dbReference>
<keyword evidence="4" id="KW-0227">DNA damage</keyword>
<evidence type="ECO:0000256" key="5">
    <source>
        <dbReference type="ARBA" id="ARBA00022771"/>
    </source>
</evidence>
<gene>
    <name evidence="17" type="ORF">BT67DRAFT_203080</name>
</gene>
<evidence type="ECO:0000313" key="17">
    <source>
        <dbReference type="EMBL" id="KAK4130842.1"/>
    </source>
</evidence>
<keyword evidence="7 11" id="KW-0805">Transcription regulation</keyword>
<evidence type="ECO:0000256" key="11">
    <source>
        <dbReference type="PIRNR" id="PIRNR015919"/>
    </source>
</evidence>
<comment type="function">
    <text evidence="11">Component of the general transcription and DNA repair factor IIH (TFIIH) core complex, which is involved in general and transcription-coupled nucleotide excision repair (NER) of damaged DNA and, when complexed to TFIIK, in RNA transcription by RNA polymerase II.</text>
</comment>
<dbReference type="InterPro" id="IPR013087">
    <property type="entry name" value="Znf_C2H2_type"/>
</dbReference>
<dbReference type="InterPro" id="IPR004595">
    <property type="entry name" value="TFIIH_C1-like_dom"/>
</dbReference>
<evidence type="ECO:0000256" key="14">
    <source>
        <dbReference type="SAM" id="MobiDB-lite"/>
    </source>
</evidence>
<feature type="compositionally biased region" description="Acidic residues" evidence="14">
    <location>
        <begin position="1"/>
        <end position="18"/>
    </location>
</feature>
<reference evidence="17" key="1">
    <citation type="journal article" date="2023" name="Mol. Phylogenet. Evol.">
        <title>Genome-scale phylogeny and comparative genomics of the fungal order Sordariales.</title>
        <authorList>
            <person name="Hensen N."/>
            <person name="Bonometti L."/>
            <person name="Westerberg I."/>
            <person name="Brannstrom I.O."/>
            <person name="Guillou S."/>
            <person name="Cros-Aarteil S."/>
            <person name="Calhoun S."/>
            <person name="Haridas S."/>
            <person name="Kuo A."/>
            <person name="Mondo S."/>
            <person name="Pangilinan J."/>
            <person name="Riley R."/>
            <person name="LaButti K."/>
            <person name="Andreopoulos B."/>
            <person name="Lipzen A."/>
            <person name="Chen C."/>
            <person name="Yan M."/>
            <person name="Daum C."/>
            <person name="Ng V."/>
            <person name="Clum A."/>
            <person name="Steindorff A."/>
            <person name="Ohm R.A."/>
            <person name="Martin F."/>
            <person name="Silar P."/>
            <person name="Natvig D.O."/>
            <person name="Lalanne C."/>
            <person name="Gautier V."/>
            <person name="Ament-Velasquez S.L."/>
            <person name="Kruys A."/>
            <person name="Hutchinson M.I."/>
            <person name="Powell A.J."/>
            <person name="Barry K."/>
            <person name="Miller A.N."/>
            <person name="Grigoriev I.V."/>
            <person name="Debuchy R."/>
            <person name="Gladieux P."/>
            <person name="Hiltunen Thoren M."/>
            <person name="Johannesson H."/>
        </authorList>
    </citation>
    <scope>NUCLEOTIDE SEQUENCE</scope>
    <source>
        <strain evidence="17">CBS 123565</strain>
    </source>
</reference>
<evidence type="ECO:0000256" key="1">
    <source>
        <dbReference type="ARBA" id="ARBA00004123"/>
    </source>
</evidence>
<comment type="similarity">
    <text evidence="2 11">Belongs to the GTF2H2 family.</text>
</comment>
<dbReference type="CDD" id="cd01453">
    <property type="entry name" value="vWA_transcription_factor_IIH_type"/>
    <property type="match status" value="1"/>
</dbReference>
<evidence type="ECO:0000259" key="16">
    <source>
        <dbReference type="PROSITE" id="PS50234"/>
    </source>
</evidence>
<keyword evidence="5 13" id="KW-0863">Zinc-finger</keyword>
<dbReference type="GO" id="GO:0006289">
    <property type="term" value="P:nucleotide-excision repair"/>
    <property type="evidence" value="ECO:0007669"/>
    <property type="project" value="UniProtKB-UniRule"/>
</dbReference>
<dbReference type="PROSITE" id="PS50157">
    <property type="entry name" value="ZINC_FINGER_C2H2_2"/>
    <property type="match status" value="1"/>
</dbReference>
<evidence type="ECO:0000256" key="12">
    <source>
        <dbReference type="PIRSR" id="PIRSR015919-1"/>
    </source>
</evidence>
<feature type="zinc finger region" description="C4-type" evidence="12">
    <location>
        <begin position="343"/>
        <end position="360"/>
    </location>
</feature>
<dbReference type="CDD" id="cd20335">
    <property type="entry name" value="BRcat_RBR"/>
    <property type="match status" value="1"/>
</dbReference>
<sequence>MADSDGEYVGEDLSDDDLLGGPVASGADASSYGTRSKGPNDAGKKGDARKARGGGRSKAAWEDIQRSWENVVETEDGSVTIEALLEAEKRRRLLRDTTPLQRGIIRHLMLVLDMSFAMAEKDLLPNRYLLTLNYAVDFVREYFEQNPISQMGIVGMRDGIAVRISDMGGNPAEHIETLRVWAEQQEPLGNPSLQNALEMCRGSLFHTPSHGTREVLIIYGALLSSDPGDIHDTITSLITDRIRVSIVGLAAQVAICAELCARTNAGATTNYAVALHEQHFHELFLAATTPPVTHTTAPNTHSTDASLLMMGFPSRALAGTAAAAAAVSLCACHNRPSREGYACTRCRAKVCRLPAECPACGLTLILSTHLARSYHHLFPLRGWVEVGWAEAAAPSSRARGGCASCLAAFPPVPPGMGAPKIRVVGGGGGGPQELKVGGVSESGRYKCQVCGNHFCIDCDVFAHEVIHNCPGCQSDTRGLAGNGQGHAADAMVIDS</sequence>
<keyword evidence="10 11" id="KW-0539">Nucleus</keyword>
<comment type="subcellular location">
    <subcellularLocation>
        <location evidence="1 11">Nucleus</location>
    </subcellularLocation>
</comment>
<evidence type="ECO:0000256" key="4">
    <source>
        <dbReference type="ARBA" id="ARBA00022763"/>
    </source>
</evidence>
<dbReference type="GO" id="GO:0006351">
    <property type="term" value="P:DNA-templated transcription"/>
    <property type="evidence" value="ECO:0007669"/>
    <property type="project" value="InterPro"/>
</dbReference>
<dbReference type="Gene3D" id="3.40.50.410">
    <property type="entry name" value="von Willebrand factor, type A domain"/>
    <property type="match status" value="1"/>
</dbReference>
<keyword evidence="9" id="KW-0234">DNA repair</keyword>
<keyword evidence="6 11" id="KW-0862">Zinc</keyword>
<evidence type="ECO:0000256" key="6">
    <source>
        <dbReference type="ARBA" id="ARBA00022833"/>
    </source>
</evidence>
<evidence type="ECO:0000256" key="10">
    <source>
        <dbReference type="ARBA" id="ARBA00023242"/>
    </source>
</evidence>
<keyword evidence="3 11" id="KW-0479">Metal-binding</keyword>
<dbReference type="InterPro" id="IPR012170">
    <property type="entry name" value="TFIIH_SSL1/p44"/>
</dbReference>
<evidence type="ECO:0000256" key="8">
    <source>
        <dbReference type="ARBA" id="ARBA00023163"/>
    </source>
</evidence>
<dbReference type="Pfam" id="PF04056">
    <property type="entry name" value="Ssl1"/>
    <property type="match status" value="1"/>
</dbReference>
<evidence type="ECO:0000256" key="9">
    <source>
        <dbReference type="ARBA" id="ARBA00023204"/>
    </source>
</evidence>
<evidence type="ECO:0000313" key="18">
    <source>
        <dbReference type="Proteomes" id="UP001304895"/>
    </source>
</evidence>
<dbReference type="PROSITE" id="PS00028">
    <property type="entry name" value="ZINC_FINGER_C2H2_1"/>
    <property type="match status" value="1"/>
</dbReference>
<dbReference type="PANTHER" id="PTHR12695">
    <property type="entry name" value="GENERAL TRANSCRIPTION FACTOR IIH SUBUNIT 2"/>
    <property type="match status" value="1"/>
</dbReference>
<organism evidence="17 18">
    <name type="scientific">Trichocladium antarcticum</name>
    <dbReference type="NCBI Taxonomy" id="1450529"/>
    <lineage>
        <taxon>Eukaryota</taxon>
        <taxon>Fungi</taxon>
        <taxon>Dikarya</taxon>
        <taxon>Ascomycota</taxon>
        <taxon>Pezizomycotina</taxon>
        <taxon>Sordariomycetes</taxon>
        <taxon>Sordariomycetidae</taxon>
        <taxon>Sordariales</taxon>
        <taxon>Chaetomiaceae</taxon>
        <taxon>Trichocladium</taxon>
    </lineage>
</organism>
<dbReference type="Proteomes" id="UP001304895">
    <property type="component" value="Unassembled WGS sequence"/>
</dbReference>
<evidence type="ECO:0000256" key="3">
    <source>
        <dbReference type="ARBA" id="ARBA00022723"/>
    </source>
</evidence>
<reference evidence="17" key="2">
    <citation type="submission" date="2023-05" db="EMBL/GenBank/DDBJ databases">
        <authorList>
            <consortium name="Lawrence Berkeley National Laboratory"/>
            <person name="Steindorff A."/>
            <person name="Hensen N."/>
            <person name="Bonometti L."/>
            <person name="Westerberg I."/>
            <person name="Brannstrom I.O."/>
            <person name="Guillou S."/>
            <person name="Cros-Aarteil S."/>
            <person name="Calhoun S."/>
            <person name="Haridas S."/>
            <person name="Kuo A."/>
            <person name="Mondo S."/>
            <person name="Pangilinan J."/>
            <person name="Riley R."/>
            <person name="Labutti K."/>
            <person name="Andreopoulos B."/>
            <person name="Lipzen A."/>
            <person name="Chen C."/>
            <person name="Yanf M."/>
            <person name="Daum C."/>
            <person name="Ng V."/>
            <person name="Clum A."/>
            <person name="Ohm R."/>
            <person name="Martin F."/>
            <person name="Silar P."/>
            <person name="Natvig D."/>
            <person name="Lalanne C."/>
            <person name="Gautier V."/>
            <person name="Ament-Velasquez S.L."/>
            <person name="Kruys A."/>
            <person name="Hutchinson M.I."/>
            <person name="Powell A.J."/>
            <person name="Barry K."/>
            <person name="Miller A.N."/>
            <person name="Grigoriev I.V."/>
            <person name="Debuchy R."/>
            <person name="Gladieux P."/>
            <person name="Thoren M.H."/>
            <person name="Johannesson H."/>
        </authorList>
    </citation>
    <scope>NUCLEOTIDE SEQUENCE</scope>
    <source>
        <strain evidence="17">CBS 123565</strain>
    </source>
</reference>
<feature type="region of interest" description="Disordered" evidence="14">
    <location>
        <begin position="1"/>
        <end position="58"/>
    </location>
</feature>
<comment type="caution">
    <text evidence="17">The sequence shown here is derived from an EMBL/GenBank/DDBJ whole genome shotgun (WGS) entry which is preliminary data.</text>
</comment>
<dbReference type="NCBIfam" id="TIGR00622">
    <property type="entry name" value="ssl1"/>
    <property type="match status" value="2"/>
</dbReference>
<dbReference type="InterPro" id="IPR046349">
    <property type="entry name" value="C1-like_sf"/>
</dbReference>
<dbReference type="InterPro" id="IPR007198">
    <property type="entry name" value="Ssl1-like"/>
</dbReference>
<dbReference type="PIRSF" id="PIRSF015919">
    <property type="entry name" value="TFIIH_SSL1"/>
    <property type="match status" value="1"/>
</dbReference>
<dbReference type="GO" id="GO:0006357">
    <property type="term" value="P:regulation of transcription by RNA polymerase II"/>
    <property type="evidence" value="ECO:0007669"/>
    <property type="project" value="UniProtKB-UniRule"/>
</dbReference>
<dbReference type="FunFam" id="3.40.50.410:FF:000015">
    <property type="entry name" value="General transcription factor IIH subunit 2"/>
    <property type="match status" value="1"/>
</dbReference>
<name>A0AAN6UD64_9PEZI</name>
<evidence type="ECO:0000256" key="2">
    <source>
        <dbReference type="ARBA" id="ARBA00006092"/>
    </source>
</evidence>